<accession>A0A081AT63</accession>
<dbReference type="AlphaFoldDB" id="A0A081AT63"/>
<sequence length="41" mass="4501">MVSAGGRRERDRCASRQWTLSGASGFKPVGKRNAILQRPLS</sequence>
<proteinExistence type="predicted"/>
<reference evidence="1 2" key="1">
    <citation type="submission" date="2013-11" db="EMBL/GenBank/DDBJ databases">
        <title>The Genome Sequence of Phytophthora parasitica P1976.</title>
        <authorList>
            <consortium name="The Broad Institute Genomics Platform"/>
            <person name="Russ C."/>
            <person name="Tyler B."/>
            <person name="Panabieres F."/>
            <person name="Shan W."/>
            <person name="Tripathy S."/>
            <person name="Grunwald N."/>
            <person name="Machado M."/>
            <person name="Johnson C.S."/>
            <person name="Walker B."/>
            <person name="Young S."/>
            <person name="Zeng Q."/>
            <person name="Gargeya S."/>
            <person name="Fitzgerald M."/>
            <person name="Haas B."/>
            <person name="Abouelleil A."/>
            <person name="Allen A.W."/>
            <person name="Alvarado L."/>
            <person name="Arachchi H.M."/>
            <person name="Berlin A.M."/>
            <person name="Chapman S.B."/>
            <person name="Gainer-Dewar J."/>
            <person name="Goldberg J."/>
            <person name="Griggs A."/>
            <person name="Gujja S."/>
            <person name="Hansen M."/>
            <person name="Howarth C."/>
            <person name="Imamovic A."/>
            <person name="Ireland A."/>
            <person name="Larimer J."/>
            <person name="McCowan C."/>
            <person name="Murphy C."/>
            <person name="Pearson M."/>
            <person name="Poon T.W."/>
            <person name="Priest M."/>
            <person name="Roberts A."/>
            <person name="Saif S."/>
            <person name="Shea T."/>
            <person name="Sisk P."/>
            <person name="Sykes S."/>
            <person name="Wortman J."/>
            <person name="Nusbaum C."/>
            <person name="Birren B."/>
        </authorList>
    </citation>
    <scope>NUCLEOTIDE SEQUENCE [LARGE SCALE GENOMIC DNA]</scope>
    <source>
        <strain evidence="1 2">P1976</strain>
    </source>
</reference>
<protein>
    <submittedName>
        <fullName evidence="1">Uncharacterized protein</fullName>
    </submittedName>
</protein>
<gene>
    <name evidence="1" type="ORF">F444_03709</name>
</gene>
<name>A0A081AT63_PHYNI</name>
<evidence type="ECO:0000313" key="2">
    <source>
        <dbReference type="Proteomes" id="UP000028582"/>
    </source>
</evidence>
<evidence type="ECO:0000313" key="1">
    <source>
        <dbReference type="EMBL" id="ETO82074.1"/>
    </source>
</evidence>
<organism evidence="1 2">
    <name type="scientific">Phytophthora nicotianae P1976</name>
    <dbReference type="NCBI Taxonomy" id="1317066"/>
    <lineage>
        <taxon>Eukaryota</taxon>
        <taxon>Sar</taxon>
        <taxon>Stramenopiles</taxon>
        <taxon>Oomycota</taxon>
        <taxon>Peronosporomycetes</taxon>
        <taxon>Peronosporales</taxon>
        <taxon>Peronosporaceae</taxon>
        <taxon>Phytophthora</taxon>
    </lineage>
</organism>
<dbReference type="EMBL" id="ANJA01000756">
    <property type="protein sequence ID" value="ETO82074.1"/>
    <property type="molecule type" value="Genomic_DNA"/>
</dbReference>
<dbReference type="Proteomes" id="UP000028582">
    <property type="component" value="Unassembled WGS sequence"/>
</dbReference>
<comment type="caution">
    <text evidence="1">The sequence shown here is derived from an EMBL/GenBank/DDBJ whole genome shotgun (WGS) entry which is preliminary data.</text>
</comment>